<protein>
    <recommendedName>
        <fullName evidence="2">DUF2237 domain-containing protein</fullName>
    </recommendedName>
</protein>
<proteinExistence type="predicted"/>
<dbReference type="AlphaFoldDB" id="A0A9C7FAW4"/>
<sequence>MVKQVYGLFNKLVGTNTIKVVMQNEIALNVFGEPLIPCSFDPLTGFFRDGCCKTNEEDVGSHLVCAIVTDAFLQFSLQKGNDLITPRPEYRFPGLLAGDQWCLCINRWVEALNANCAPYIKLESTHIKALETVPMNILKEYAREV</sequence>
<dbReference type="EMBL" id="AP026973">
    <property type="protein sequence ID" value="BDT77710.1"/>
    <property type="molecule type" value="Genomic_DNA"/>
</dbReference>
<dbReference type="Gene3D" id="3.30.56.110">
    <property type="entry name" value="Protein of unknown function DUF2237"/>
    <property type="match status" value="1"/>
</dbReference>
<dbReference type="PANTHER" id="PTHR37466:SF1">
    <property type="entry name" value="SLR1628 PROTEIN"/>
    <property type="match status" value="1"/>
</dbReference>
<accession>A0A9C7FAW4</accession>
<dbReference type="InterPro" id="IPR018714">
    <property type="entry name" value="DUF2237"/>
</dbReference>
<dbReference type="PANTHER" id="PTHR37466">
    <property type="entry name" value="SLR1628 PROTEIN"/>
    <property type="match status" value="1"/>
</dbReference>
<dbReference type="Pfam" id="PF09996">
    <property type="entry name" value="DUF2237"/>
    <property type="match status" value="1"/>
</dbReference>
<evidence type="ECO:0000313" key="1">
    <source>
        <dbReference type="EMBL" id="BDT77710.1"/>
    </source>
</evidence>
<reference evidence="1" key="1">
    <citation type="submission" date="2022-11" db="EMBL/GenBank/DDBJ databases">
        <title>Complete Genome Sequences of three Polynucleobacter sp. Subcluster PnecC Strains KF022, KF023, and KF032 Isolated from a Shallow Eutrophic Lake in Japan.</title>
        <authorList>
            <person name="Ogata Y."/>
            <person name="Watanabe K."/>
            <person name="Takemine S."/>
            <person name="Shindo C."/>
            <person name="Kurokawa R."/>
            <person name="Suda W."/>
        </authorList>
    </citation>
    <scope>NUCLEOTIDE SEQUENCE</scope>
    <source>
        <strain evidence="1">KF023</strain>
    </source>
</reference>
<name>A0A9C7FAW4_9BURK</name>
<evidence type="ECO:0008006" key="2">
    <source>
        <dbReference type="Google" id="ProtNLM"/>
    </source>
</evidence>
<dbReference type="KEGG" id="pyt:PKF023_15130"/>
<dbReference type="Proteomes" id="UP001211097">
    <property type="component" value="Chromosome"/>
</dbReference>
<organism evidence="1">
    <name type="scientific">Polynucleobacter yangtzensis</name>
    <dbReference type="NCBI Taxonomy" id="1743159"/>
    <lineage>
        <taxon>Bacteria</taxon>
        <taxon>Pseudomonadati</taxon>
        <taxon>Pseudomonadota</taxon>
        <taxon>Betaproteobacteria</taxon>
        <taxon>Burkholderiales</taxon>
        <taxon>Burkholderiaceae</taxon>
        <taxon>Polynucleobacter</taxon>
    </lineage>
</organism>
<gene>
    <name evidence="1" type="ORF">PKF023_15130</name>
</gene>